<comment type="caution">
    <text evidence="1">The sequence shown here is derived from an EMBL/GenBank/DDBJ whole genome shotgun (WGS) entry which is preliminary data.</text>
</comment>
<dbReference type="EMBL" id="JAPFFF010000018">
    <property type="protein sequence ID" value="KAK8861089.1"/>
    <property type="molecule type" value="Genomic_DNA"/>
</dbReference>
<organism evidence="1 2">
    <name type="scientific">Tritrichomonas musculus</name>
    <dbReference type="NCBI Taxonomy" id="1915356"/>
    <lineage>
        <taxon>Eukaryota</taxon>
        <taxon>Metamonada</taxon>
        <taxon>Parabasalia</taxon>
        <taxon>Tritrichomonadida</taxon>
        <taxon>Tritrichomonadidae</taxon>
        <taxon>Tritrichomonas</taxon>
    </lineage>
</organism>
<name>A0ABR2IDG0_9EUKA</name>
<sequence>MIDKKSSRITPSYHNNFILAFGSDNIQSNENNFQKNHQIDQTDIHSDLYDYFFNDESYEENTIYGLSFNFSSNLIDLTLNSKISDLQTKEKVNTIEPFPKCFPVERLTSESSTKYSKKKVDLSRNANKFKLLFYQIFTTKKRFPKELVRKIHNIISDFCHLQKMTREEFRSIDLYFRNYSKYSEYILNFLQLHRKEIMRLVPELLNLI</sequence>
<evidence type="ECO:0000313" key="2">
    <source>
        <dbReference type="Proteomes" id="UP001470230"/>
    </source>
</evidence>
<reference evidence="1 2" key="1">
    <citation type="submission" date="2024-04" db="EMBL/GenBank/DDBJ databases">
        <title>Tritrichomonas musculus Genome.</title>
        <authorList>
            <person name="Alves-Ferreira E."/>
            <person name="Grigg M."/>
            <person name="Lorenzi H."/>
            <person name="Galac M."/>
        </authorList>
    </citation>
    <scope>NUCLEOTIDE SEQUENCE [LARGE SCALE GENOMIC DNA]</scope>
    <source>
        <strain evidence="1 2">EAF2021</strain>
    </source>
</reference>
<proteinExistence type="predicted"/>
<dbReference type="Proteomes" id="UP001470230">
    <property type="component" value="Unassembled WGS sequence"/>
</dbReference>
<protein>
    <submittedName>
        <fullName evidence="1">Uncharacterized protein</fullName>
    </submittedName>
</protein>
<accession>A0ABR2IDG0</accession>
<gene>
    <name evidence="1" type="ORF">M9Y10_012784</name>
</gene>
<keyword evidence="2" id="KW-1185">Reference proteome</keyword>
<evidence type="ECO:0000313" key="1">
    <source>
        <dbReference type="EMBL" id="KAK8861089.1"/>
    </source>
</evidence>